<protein>
    <submittedName>
        <fullName evidence="1">Uncharacterized protein</fullName>
    </submittedName>
</protein>
<dbReference type="EMBL" id="LWAE01000013">
    <property type="protein sequence ID" value="KZL88923.1"/>
    <property type="molecule type" value="Genomic_DNA"/>
</dbReference>
<proteinExistence type="predicted"/>
<name>A0A162QT13_9CLOT</name>
<evidence type="ECO:0000313" key="2">
    <source>
        <dbReference type="Proteomes" id="UP000076603"/>
    </source>
</evidence>
<dbReference type="STRING" id="1121326.CLMAG_58270"/>
<dbReference type="RefSeq" id="WP_066630457.1">
    <property type="nucleotide sequence ID" value="NZ_FQXL01000030.1"/>
</dbReference>
<sequence>MKRKVDKNQLNIFDLMVDFKDFTFTHKYQRHLRKMFFSLSPKRPDIEAVKMAKPKNLLLAYATWKNQKGKYKLSTFIESLWAEGYRPTIILDSGAYSFSNQDIDISLADYREGIEDTFERELSVEELALDYLYSQYHGGVDLEDEDQDVEILNYINYIYQNSKYIDYVVSLDHFVDSKVSLENFKFFKAIGIKSMPTFHIGEDYSVLDEYIKLGADNIGLGGTVPIKLSGGKGVNSIIISWVNNTLIKYPNIKFHLFGCQDPKILNHCLESLYSSDGAAWIISAGNKYDRKIGIEHKVRLAVRNIELKECAI</sequence>
<gene>
    <name evidence="1" type="ORF">CLMAG_58270</name>
</gene>
<organism evidence="1 2">
    <name type="scientific">Clostridium magnum DSM 2767</name>
    <dbReference type="NCBI Taxonomy" id="1121326"/>
    <lineage>
        <taxon>Bacteria</taxon>
        <taxon>Bacillati</taxon>
        <taxon>Bacillota</taxon>
        <taxon>Clostridia</taxon>
        <taxon>Eubacteriales</taxon>
        <taxon>Clostridiaceae</taxon>
        <taxon>Clostridium</taxon>
    </lineage>
</organism>
<dbReference type="PATRIC" id="fig|1121326.3.peg.5888"/>
<accession>A0A162QT13</accession>
<dbReference type="AlphaFoldDB" id="A0A162QT13"/>
<keyword evidence="2" id="KW-1185">Reference proteome</keyword>
<evidence type="ECO:0000313" key="1">
    <source>
        <dbReference type="EMBL" id="KZL88923.1"/>
    </source>
</evidence>
<reference evidence="1 2" key="1">
    <citation type="submission" date="2016-04" db="EMBL/GenBank/DDBJ databases">
        <title>Genome sequence of Clostridium magnum DSM 2767.</title>
        <authorList>
            <person name="Poehlein A."/>
            <person name="Uhlig R."/>
            <person name="Fischer R."/>
            <person name="Bahl H."/>
            <person name="Daniel R."/>
        </authorList>
    </citation>
    <scope>NUCLEOTIDE SEQUENCE [LARGE SCALE GENOMIC DNA]</scope>
    <source>
        <strain evidence="1 2">DSM 2767</strain>
    </source>
</reference>
<comment type="caution">
    <text evidence="1">The sequence shown here is derived from an EMBL/GenBank/DDBJ whole genome shotgun (WGS) entry which is preliminary data.</text>
</comment>
<dbReference type="Proteomes" id="UP000076603">
    <property type="component" value="Unassembled WGS sequence"/>
</dbReference>